<comment type="caution">
    <text evidence="3">The sequence shown here is derived from an EMBL/GenBank/DDBJ whole genome shotgun (WGS) entry which is preliminary data.</text>
</comment>
<dbReference type="InterPro" id="IPR041219">
    <property type="entry name" value="Phage_lysozyme2"/>
</dbReference>
<evidence type="ECO:0000259" key="2">
    <source>
        <dbReference type="Pfam" id="PF18013"/>
    </source>
</evidence>
<reference evidence="3 4" key="1">
    <citation type="submission" date="2015-01" db="EMBL/GenBank/DDBJ databases">
        <title>Characterization of Swiss Staphylococcus aureus strains involved in food poisoning.</title>
        <authorList>
            <person name="Crovadore J."/>
            <person name="Chablais R."/>
            <person name="Tonacini J."/>
            <person name="Schnyder B."/>
            <person name="Lefort F."/>
        </authorList>
    </citation>
    <scope>NUCLEOTIDE SEQUENCE [LARGE SCALE GENOMIC DNA]</scope>
    <source>
        <strain evidence="3 4">SA-120</strain>
    </source>
</reference>
<organism evidence="3 4">
    <name type="scientific">Staphylococcus aureus</name>
    <dbReference type="NCBI Taxonomy" id="1280"/>
    <lineage>
        <taxon>Bacteria</taxon>
        <taxon>Bacillati</taxon>
        <taxon>Bacillota</taxon>
        <taxon>Bacilli</taxon>
        <taxon>Bacillales</taxon>
        <taxon>Staphylococcaceae</taxon>
        <taxon>Staphylococcus</taxon>
    </lineage>
</organism>
<dbReference type="RefSeq" id="WP_044121203.1">
    <property type="nucleotide sequence ID" value="NZ_JXIG01000268.1"/>
</dbReference>
<dbReference type="EMBL" id="JXIG01000268">
    <property type="protein sequence ID" value="KIU01515.1"/>
    <property type="molecule type" value="Genomic_DNA"/>
</dbReference>
<dbReference type="Gene3D" id="1.10.530.10">
    <property type="match status" value="1"/>
</dbReference>
<feature type="compositionally biased region" description="Low complexity" evidence="1">
    <location>
        <begin position="112"/>
        <end position="127"/>
    </location>
</feature>
<sequence>AKQRGLDPRSDEANYGFLKWELQNTHKHAISNLKNATGSEDEMRVFERDFEGAGVKAYGSRFRYAREALKAYEDAQKSKPTGLPPLNFPQGGFSPGGFDVSKATAGAPLGASTTNNSTSNQVTMQNSMSIKIDGSGDPATT</sequence>
<proteinExistence type="predicted"/>
<dbReference type="Proteomes" id="UP000032274">
    <property type="component" value="Unassembled WGS sequence"/>
</dbReference>
<name>A0AA40MKX1_STAAU</name>
<evidence type="ECO:0000313" key="3">
    <source>
        <dbReference type="EMBL" id="KIU01515.1"/>
    </source>
</evidence>
<feature type="domain" description="Phage tail lysozyme" evidence="2">
    <location>
        <begin position="1"/>
        <end position="72"/>
    </location>
</feature>
<protein>
    <recommendedName>
        <fullName evidence="2">Phage tail lysozyme domain-containing protein</fullName>
    </recommendedName>
</protein>
<evidence type="ECO:0000256" key="1">
    <source>
        <dbReference type="SAM" id="MobiDB-lite"/>
    </source>
</evidence>
<feature type="non-terminal residue" evidence="3">
    <location>
        <position position="141"/>
    </location>
</feature>
<feature type="region of interest" description="Disordered" evidence="1">
    <location>
        <begin position="75"/>
        <end position="141"/>
    </location>
</feature>
<dbReference type="AlphaFoldDB" id="A0AA40MKX1"/>
<feature type="non-terminal residue" evidence="3">
    <location>
        <position position="1"/>
    </location>
</feature>
<dbReference type="Pfam" id="PF18013">
    <property type="entry name" value="Phage_lysozyme2"/>
    <property type="match status" value="1"/>
</dbReference>
<gene>
    <name evidence="3" type="ORF">QU38_01225</name>
</gene>
<accession>A0AA40MKX1</accession>
<evidence type="ECO:0000313" key="4">
    <source>
        <dbReference type="Proteomes" id="UP000032274"/>
    </source>
</evidence>